<keyword evidence="1" id="KW-0449">Lipoprotein</keyword>
<name>A0A7L5E2S9_9SPHI</name>
<keyword evidence="2" id="KW-1185">Reference proteome</keyword>
<dbReference type="PROSITE" id="PS51257">
    <property type="entry name" value="PROKAR_LIPOPROTEIN"/>
    <property type="match status" value="1"/>
</dbReference>
<dbReference type="SUPFAM" id="SSF48452">
    <property type="entry name" value="TPR-like"/>
    <property type="match status" value="1"/>
</dbReference>
<dbReference type="Gene3D" id="1.25.40.390">
    <property type="match status" value="1"/>
</dbReference>
<dbReference type="Proteomes" id="UP000503278">
    <property type="component" value="Chromosome"/>
</dbReference>
<dbReference type="EMBL" id="CP051682">
    <property type="protein sequence ID" value="QJD97680.1"/>
    <property type="molecule type" value="Genomic_DNA"/>
</dbReference>
<dbReference type="InterPro" id="IPR041662">
    <property type="entry name" value="SusD-like_2"/>
</dbReference>
<dbReference type="Pfam" id="PF12771">
    <property type="entry name" value="SusD-like_2"/>
    <property type="match status" value="1"/>
</dbReference>
<gene>
    <name evidence="1" type="ORF">HH214_18270</name>
</gene>
<proteinExistence type="predicted"/>
<accession>A0A7L5E2S9</accession>
<reference evidence="1 2" key="1">
    <citation type="submission" date="2020-04" db="EMBL/GenBank/DDBJ databases">
        <title>Genome sequencing of novel species.</title>
        <authorList>
            <person name="Heo J."/>
            <person name="Kim S.-J."/>
            <person name="Kim J.-S."/>
            <person name="Hong S.-B."/>
            <person name="Kwon S.-W."/>
        </authorList>
    </citation>
    <scope>NUCLEOTIDE SEQUENCE [LARGE SCALE GENOMIC DNA]</scope>
    <source>
        <strain evidence="1 2">F39-2</strain>
    </source>
</reference>
<evidence type="ECO:0000313" key="2">
    <source>
        <dbReference type="Proteomes" id="UP000503278"/>
    </source>
</evidence>
<dbReference type="RefSeq" id="WP_169610068.1">
    <property type="nucleotide sequence ID" value="NZ_CP051682.1"/>
</dbReference>
<dbReference type="AlphaFoldDB" id="A0A7L5E2S9"/>
<sequence length="522" mass="58139">MKSKIFLSTLIIAGACLGTSCKKNFETINQDPNHITPEIQDYNLLLSASEVYIGGTDYDTWRNGLIYGATMMQHLASTQDYWNGDKYTYSAGYNSAFWDRQYPNGVADIQEVINKYKDDATKQNAYNIARILRVFLFQQMTDLYGDVPYSEAGLGYISKVTYPKYDKQQDIYTSLHNELKAAATALSATATNTVNGTEMIYKGDVTLWKKFAYTEMLRLGMRLTKIDATTGKAWVQEAIAGGVFTSNTDNAILKHEANTTDAANAYGKVLVYQDPDASRVSKTFIDLLKNTSDPRLTYIATVATNPGVSYGSSGFDYGDTTATKQVGMPNGYDELNGATDISKALNWPGDIKKYSIVNRYTYARVDAPTFLLTYAETKLLMSEAAYRGWISGDAATYYADGVTAAMQQMTQNGAATGISNAQISAYLTKNAYNAATALQQINTQYWIATFLDEYEAWSNYRRSGYPALTQVNYFGNVTNGTIPRRFTYPTSEQTINTTNYNDAVSRLSNGDKMTSRVWWDKQ</sequence>
<dbReference type="KEGG" id="mrob:HH214_18270"/>
<protein>
    <submittedName>
        <fullName evidence="1">SusD/RagB family nutrient-binding outer membrane lipoprotein</fullName>
    </submittedName>
</protein>
<dbReference type="InterPro" id="IPR011990">
    <property type="entry name" value="TPR-like_helical_dom_sf"/>
</dbReference>
<organism evidence="1 2">
    <name type="scientific">Mucilaginibacter robiniae</name>
    <dbReference type="NCBI Taxonomy" id="2728022"/>
    <lineage>
        <taxon>Bacteria</taxon>
        <taxon>Pseudomonadati</taxon>
        <taxon>Bacteroidota</taxon>
        <taxon>Sphingobacteriia</taxon>
        <taxon>Sphingobacteriales</taxon>
        <taxon>Sphingobacteriaceae</taxon>
        <taxon>Mucilaginibacter</taxon>
    </lineage>
</organism>
<evidence type="ECO:0000313" key="1">
    <source>
        <dbReference type="EMBL" id="QJD97680.1"/>
    </source>
</evidence>